<keyword evidence="1" id="KW-0812">Transmembrane</keyword>
<feature type="transmembrane region" description="Helical" evidence="1">
    <location>
        <begin position="82"/>
        <end position="103"/>
    </location>
</feature>
<feature type="domain" description="Phosphatidic acid phosphatase type 2/haloperoxidase" evidence="2">
    <location>
        <begin position="81"/>
        <end position="193"/>
    </location>
</feature>
<dbReference type="Gene3D" id="1.20.144.10">
    <property type="entry name" value="Phosphatidic acid phosphatase type 2/haloperoxidase"/>
    <property type="match status" value="1"/>
</dbReference>
<keyword evidence="1" id="KW-0472">Membrane</keyword>
<protein>
    <recommendedName>
        <fullName evidence="2">Phosphatidic acid phosphatase type 2/haloperoxidase domain-containing protein</fullName>
    </recommendedName>
</protein>
<dbReference type="EMBL" id="HBHY01019853">
    <property type="protein sequence ID" value="CAE0150277.1"/>
    <property type="molecule type" value="Transcribed_RNA"/>
</dbReference>
<accession>A0A7S3FIQ7</accession>
<dbReference type="PANTHER" id="PTHR14969:SF13">
    <property type="entry name" value="AT30094P"/>
    <property type="match status" value="1"/>
</dbReference>
<evidence type="ECO:0000313" key="3">
    <source>
        <dbReference type="EMBL" id="CAE0150277.1"/>
    </source>
</evidence>
<keyword evidence="1" id="KW-1133">Transmembrane helix</keyword>
<proteinExistence type="predicted"/>
<dbReference type="AlphaFoldDB" id="A0A7S3FIQ7"/>
<sequence length="238" mass="25861">MSHSLQFAEKDAVHGLAGLLYWLGNLDKKISARGFINAQSGTATYRALRVVELLGNGWIWLPLPVVVVMFSPRAALRHRALLLSLAVGFIFDILCLGIIKAIFRRPRPKYNAADGLHVLSDKWSFPSGHASRAFLIFALAVRHEKQRLGAFGVVLVLAWAATTSACRIMQGRHYAGDVLAGALLGLLEAAAVMYAPEKLQHALEQPLAGRLVAKSAAAKLSPGTVLRAGRKLLRYTGY</sequence>
<dbReference type="InterPro" id="IPR036938">
    <property type="entry name" value="PAP2/HPO_sf"/>
</dbReference>
<dbReference type="GO" id="GO:0042392">
    <property type="term" value="F:sphingosine-1-phosphate phosphatase activity"/>
    <property type="evidence" value="ECO:0007669"/>
    <property type="project" value="TreeGrafter"/>
</dbReference>
<organism evidence="3">
    <name type="scientific">Prasinoderma singulare</name>
    <dbReference type="NCBI Taxonomy" id="676789"/>
    <lineage>
        <taxon>Eukaryota</taxon>
        <taxon>Viridiplantae</taxon>
        <taxon>Prasinodermophyta</taxon>
        <taxon>Prasinodermophyceae</taxon>
        <taxon>Prasinodermales</taxon>
        <taxon>Prasinodermaceae</taxon>
        <taxon>Prasinoderma</taxon>
    </lineage>
</organism>
<name>A0A7S3FIQ7_9VIRI</name>
<dbReference type="Pfam" id="PF01569">
    <property type="entry name" value="PAP2"/>
    <property type="match status" value="1"/>
</dbReference>
<evidence type="ECO:0000256" key="1">
    <source>
        <dbReference type="SAM" id="Phobius"/>
    </source>
</evidence>
<dbReference type="SUPFAM" id="SSF48317">
    <property type="entry name" value="Acid phosphatase/Vanadium-dependent haloperoxidase"/>
    <property type="match status" value="1"/>
</dbReference>
<evidence type="ECO:0000259" key="2">
    <source>
        <dbReference type="SMART" id="SM00014"/>
    </source>
</evidence>
<dbReference type="SMART" id="SM00014">
    <property type="entry name" value="acidPPc"/>
    <property type="match status" value="1"/>
</dbReference>
<reference evidence="3" key="1">
    <citation type="submission" date="2021-01" db="EMBL/GenBank/DDBJ databases">
        <authorList>
            <person name="Corre E."/>
            <person name="Pelletier E."/>
            <person name="Niang G."/>
            <person name="Scheremetjew M."/>
            <person name="Finn R."/>
            <person name="Kale V."/>
            <person name="Holt S."/>
            <person name="Cochrane G."/>
            <person name="Meng A."/>
            <person name="Brown T."/>
            <person name="Cohen L."/>
        </authorList>
    </citation>
    <scope>NUCLEOTIDE SEQUENCE</scope>
    <source>
        <strain evidence="3">RCC927</strain>
    </source>
</reference>
<gene>
    <name evidence="3" type="ORF">PSIN1315_LOCUS12692</name>
</gene>
<feature type="transmembrane region" description="Helical" evidence="1">
    <location>
        <begin position="53"/>
        <end position="70"/>
    </location>
</feature>
<dbReference type="PANTHER" id="PTHR14969">
    <property type="entry name" value="SPHINGOSINE-1-PHOSPHATE PHOSPHOHYDROLASE"/>
    <property type="match status" value="1"/>
</dbReference>
<dbReference type="InterPro" id="IPR000326">
    <property type="entry name" value="PAP2/HPO"/>
</dbReference>